<dbReference type="InterPro" id="IPR018821">
    <property type="entry name" value="DUF294_put_nucleoTrafse_sb-bd"/>
</dbReference>
<keyword evidence="3" id="KW-0808">Transferase</keyword>
<sequence length="404" mass="43866">MSLFLAVKNDDILNRRGTADFLEGIRRDLFRRLRSLPPGDECRLLTGITQSLGAELAFEEAFDQAFPRLLAETETATDVNGLAELQRQLTEKAADYFHQRGSVPAFDILCTTLTDYLTRGALRLAFRWMEEHGPAAPAVAWAWLALGALGRGEAGLSGDADFAVIHDGESPEETSFFVGLAGRTAGILERLGLTSPGGVTPVGAAWRGSMADWRKRITSRVTEGDGGLGWLIGLADLRCVAGDSTLAASMNNLVRSMLAFHGDQFRETARHISMMPSGFDFFGRFRTERIGESRGMFNLGYYGISPLVANVRVLAVHAEIPETGTIERIRALLREGHMDVELAERLLRACHSFGRKRGGMGGEASGAYVDTAGLAEQEEDELKAGIEAVGNLQRLVYTTIAGQG</sequence>
<feature type="domain" description="DUF294" evidence="2">
    <location>
        <begin position="264"/>
        <end position="399"/>
    </location>
</feature>
<dbReference type="CDD" id="cd05401">
    <property type="entry name" value="NT_GlnE_GlnD_like"/>
    <property type="match status" value="1"/>
</dbReference>
<dbReference type="GO" id="GO:0008773">
    <property type="term" value="F:[protein-PII] uridylyltransferase activity"/>
    <property type="evidence" value="ECO:0007669"/>
    <property type="project" value="InterPro"/>
</dbReference>
<dbReference type="Pfam" id="PF03445">
    <property type="entry name" value="DUF294"/>
    <property type="match status" value="1"/>
</dbReference>
<dbReference type="Pfam" id="PF10335">
    <property type="entry name" value="DUF294_C"/>
    <property type="match status" value="1"/>
</dbReference>
<evidence type="ECO:0000313" key="3">
    <source>
        <dbReference type="EMBL" id="KIE41216.1"/>
    </source>
</evidence>
<feature type="domain" description="Protein-PII uridylyltransferase N-terminal" evidence="1">
    <location>
        <begin position="88"/>
        <end position="223"/>
    </location>
</feature>
<dbReference type="InterPro" id="IPR005105">
    <property type="entry name" value="GlnD_Uridyltrans_N"/>
</dbReference>
<dbReference type="AlphaFoldDB" id="A0A0C1QSH5"/>
<gene>
    <name evidence="3" type="ORF">SE37_00490</name>
</gene>
<reference evidence="3 4" key="1">
    <citation type="submission" date="2015-01" db="EMBL/GenBank/DDBJ databases">
        <title>Genome sequence of the anaerobic bacterium Geobacter soli GSS01, a dissimilatory Fe(III) reducer from soil.</title>
        <authorList>
            <person name="Yang G."/>
            <person name="Zhou S."/>
        </authorList>
    </citation>
    <scope>NUCLEOTIDE SEQUENCE [LARGE SCALE GENOMIC DNA]</scope>
    <source>
        <strain evidence="3 4">GSS01</strain>
    </source>
</reference>
<dbReference type="SUPFAM" id="SSF81301">
    <property type="entry name" value="Nucleotidyltransferase"/>
    <property type="match status" value="1"/>
</dbReference>
<evidence type="ECO:0000259" key="2">
    <source>
        <dbReference type="Pfam" id="PF10335"/>
    </source>
</evidence>
<evidence type="ECO:0000313" key="4">
    <source>
        <dbReference type="Proteomes" id="UP000031433"/>
    </source>
</evidence>
<proteinExistence type="predicted"/>
<evidence type="ECO:0000259" key="1">
    <source>
        <dbReference type="Pfam" id="PF03445"/>
    </source>
</evidence>
<dbReference type="Gene3D" id="3.30.460.10">
    <property type="entry name" value="Beta Polymerase, domain 2"/>
    <property type="match status" value="1"/>
</dbReference>
<dbReference type="EMBL" id="JXBL01000001">
    <property type="protein sequence ID" value="KIE41216.1"/>
    <property type="molecule type" value="Genomic_DNA"/>
</dbReference>
<organism evidence="3 4">
    <name type="scientific">Geobacter soli</name>
    <dbReference type="NCBI Taxonomy" id="1510391"/>
    <lineage>
        <taxon>Bacteria</taxon>
        <taxon>Pseudomonadati</taxon>
        <taxon>Thermodesulfobacteriota</taxon>
        <taxon>Desulfuromonadia</taxon>
        <taxon>Geobacterales</taxon>
        <taxon>Geobacteraceae</taxon>
        <taxon>Geobacter</taxon>
    </lineage>
</organism>
<dbReference type="RefSeq" id="WP_039642767.1">
    <property type="nucleotide sequence ID" value="NZ_JXBL01000001.1"/>
</dbReference>
<accession>A0A0C1QSH5</accession>
<dbReference type="Proteomes" id="UP000031433">
    <property type="component" value="Unassembled WGS sequence"/>
</dbReference>
<comment type="caution">
    <text evidence="3">The sequence shown here is derived from an EMBL/GenBank/DDBJ whole genome shotgun (WGS) entry which is preliminary data.</text>
</comment>
<dbReference type="InterPro" id="IPR043519">
    <property type="entry name" value="NT_sf"/>
</dbReference>
<keyword evidence="4" id="KW-1185">Reference proteome</keyword>
<name>A0A0C1QSH5_9BACT</name>
<protein>
    <submittedName>
        <fullName evidence="3">Nucleotidyltransferase</fullName>
    </submittedName>
</protein>